<organism evidence="8 9">
    <name type="scientific">Ectocarpus siliculosus</name>
    <name type="common">Brown alga</name>
    <name type="synonym">Conferva siliculosa</name>
    <dbReference type="NCBI Taxonomy" id="2880"/>
    <lineage>
        <taxon>Eukaryota</taxon>
        <taxon>Sar</taxon>
        <taxon>Stramenopiles</taxon>
        <taxon>Ochrophyta</taxon>
        <taxon>PX clade</taxon>
        <taxon>Phaeophyceae</taxon>
        <taxon>Ectocarpales</taxon>
        <taxon>Ectocarpaceae</taxon>
        <taxon>Ectocarpus</taxon>
    </lineage>
</organism>
<keyword evidence="4 8" id="KW-0413">Isomerase</keyword>
<feature type="domain" description="PPIase cyclophilin-type" evidence="7">
    <location>
        <begin position="267"/>
        <end position="436"/>
    </location>
</feature>
<accession>D8LET7</accession>
<dbReference type="InterPro" id="IPR002130">
    <property type="entry name" value="Cyclophilin-type_PPIase_dom"/>
</dbReference>
<dbReference type="PROSITE" id="PS50072">
    <property type="entry name" value="CSA_PPIASE_2"/>
    <property type="match status" value="1"/>
</dbReference>
<dbReference type="OrthoDB" id="1735926at2759"/>
<dbReference type="Gene3D" id="2.40.100.10">
    <property type="entry name" value="Cyclophilin-like"/>
    <property type="match status" value="1"/>
</dbReference>
<dbReference type="Pfam" id="PF00160">
    <property type="entry name" value="Pro_isomerase"/>
    <property type="match status" value="1"/>
</dbReference>
<dbReference type="InterPro" id="IPR048563">
    <property type="entry name" value="CYP38_PsbQ-like"/>
</dbReference>
<feature type="signal peptide" evidence="6">
    <location>
        <begin position="1"/>
        <end position="25"/>
    </location>
</feature>
<proteinExistence type="predicted"/>
<dbReference type="GO" id="GO:0003755">
    <property type="term" value="F:peptidyl-prolyl cis-trans isomerase activity"/>
    <property type="evidence" value="ECO:0007669"/>
    <property type="project" value="UniProtKB-KW"/>
</dbReference>
<evidence type="ECO:0000256" key="3">
    <source>
        <dbReference type="ARBA" id="ARBA00023110"/>
    </source>
</evidence>
<dbReference type="InterPro" id="IPR029000">
    <property type="entry name" value="Cyclophilin-like_dom_sf"/>
</dbReference>
<evidence type="ECO:0000313" key="9">
    <source>
        <dbReference type="Proteomes" id="UP000002630"/>
    </source>
</evidence>
<name>D8LET7_ECTSI</name>
<evidence type="ECO:0000256" key="1">
    <source>
        <dbReference type="ARBA" id="ARBA00013194"/>
    </source>
</evidence>
<evidence type="ECO:0000256" key="2">
    <source>
        <dbReference type="ARBA" id="ARBA00023078"/>
    </source>
</evidence>
<dbReference type="eggNOG" id="ENOG502QSSP">
    <property type="taxonomic scope" value="Eukaryota"/>
</dbReference>
<gene>
    <name evidence="8" type="primary">CYN</name>
    <name evidence="8" type="ORF">Esi_0014_0051</name>
</gene>
<feature type="compositionally biased region" description="Low complexity" evidence="5">
    <location>
        <begin position="36"/>
        <end position="55"/>
    </location>
</feature>
<dbReference type="InParanoid" id="D8LET7"/>
<evidence type="ECO:0000259" key="7">
    <source>
        <dbReference type="PROSITE" id="PS50072"/>
    </source>
</evidence>
<dbReference type="EC" id="5.2.1.8" evidence="1"/>
<keyword evidence="2" id="KW-0793">Thylakoid</keyword>
<dbReference type="OMA" id="QFFFFLY"/>
<dbReference type="InterPro" id="IPR023222">
    <property type="entry name" value="PsbQ-like_dom_sf"/>
</dbReference>
<feature type="region of interest" description="Disordered" evidence="5">
    <location>
        <begin position="36"/>
        <end position="58"/>
    </location>
</feature>
<keyword evidence="6" id="KW-0732">Signal</keyword>
<dbReference type="SUPFAM" id="SSF50891">
    <property type="entry name" value="Cyclophilin-like"/>
    <property type="match status" value="1"/>
</dbReference>
<evidence type="ECO:0000256" key="6">
    <source>
        <dbReference type="SAM" id="SignalP"/>
    </source>
</evidence>
<feature type="chain" id="PRO_5003117109" description="peptidylprolyl isomerase" evidence="6">
    <location>
        <begin position="26"/>
        <end position="456"/>
    </location>
</feature>
<keyword evidence="3" id="KW-0697">Rotamase</keyword>
<evidence type="ECO:0000256" key="5">
    <source>
        <dbReference type="SAM" id="MobiDB-lite"/>
    </source>
</evidence>
<dbReference type="Pfam" id="PF21329">
    <property type="entry name" value="CYP38_PsbQ-like"/>
    <property type="match status" value="1"/>
</dbReference>
<dbReference type="CDD" id="cd01924">
    <property type="entry name" value="cyclophilin_TLP40_like"/>
    <property type="match status" value="1"/>
</dbReference>
<dbReference type="Proteomes" id="UP000002630">
    <property type="component" value="Linkage Group LG11"/>
</dbReference>
<dbReference type="EMBL" id="FN648000">
    <property type="protein sequence ID" value="CBN79757.1"/>
    <property type="molecule type" value="Genomic_DNA"/>
</dbReference>
<dbReference type="EMBL" id="FN649736">
    <property type="protein sequence ID" value="CBN79757.1"/>
    <property type="molecule type" value="Genomic_DNA"/>
</dbReference>
<dbReference type="Gene3D" id="1.20.120.290">
    <property type="entry name" value="Oxygen-evolving enhancer protein 3 (PsbQ), four-helix up-down bundle"/>
    <property type="match status" value="1"/>
</dbReference>
<dbReference type="AlphaFoldDB" id="D8LET7"/>
<dbReference type="PANTHER" id="PTHR43246">
    <property type="entry name" value="PEPTIDYL-PROLYL CIS-TRANS ISOMERASE CYP38, CHLOROPLASTIC"/>
    <property type="match status" value="1"/>
</dbReference>
<dbReference type="InterPro" id="IPR044665">
    <property type="entry name" value="E_coli_cyclophilin_A-like"/>
</dbReference>
<keyword evidence="9" id="KW-1185">Reference proteome</keyword>
<evidence type="ECO:0000313" key="8">
    <source>
        <dbReference type="EMBL" id="CBN79757.1"/>
    </source>
</evidence>
<protein>
    <recommendedName>
        <fullName evidence="1">peptidylprolyl isomerase</fullName>
        <ecNumber evidence="1">5.2.1.8</ecNumber>
    </recommendedName>
</protein>
<evidence type="ECO:0000256" key="4">
    <source>
        <dbReference type="ARBA" id="ARBA00023235"/>
    </source>
</evidence>
<dbReference type="STRING" id="2880.D8LET7"/>
<reference evidence="8 9" key="1">
    <citation type="journal article" date="2010" name="Nature">
        <title>The Ectocarpus genome and the independent evolution of multicellularity in brown algae.</title>
        <authorList>
            <person name="Cock J.M."/>
            <person name="Sterck L."/>
            <person name="Rouze P."/>
            <person name="Scornet D."/>
            <person name="Allen A.E."/>
            <person name="Amoutzias G."/>
            <person name="Anthouard V."/>
            <person name="Artiguenave F."/>
            <person name="Aury J.M."/>
            <person name="Badger J.H."/>
            <person name="Beszteri B."/>
            <person name="Billiau K."/>
            <person name="Bonnet E."/>
            <person name="Bothwell J.H."/>
            <person name="Bowler C."/>
            <person name="Boyen C."/>
            <person name="Brownlee C."/>
            <person name="Carrano C.J."/>
            <person name="Charrier B."/>
            <person name="Cho G.Y."/>
            <person name="Coelho S.M."/>
            <person name="Collen J."/>
            <person name="Corre E."/>
            <person name="Da Silva C."/>
            <person name="Delage L."/>
            <person name="Delaroque N."/>
            <person name="Dittami S.M."/>
            <person name="Doulbeau S."/>
            <person name="Elias M."/>
            <person name="Farnham G."/>
            <person name="Gachon C.M."/>
            <person name="Gschloessl B."/>
            <person name="Heesch S."/>
            <person name="Jabbari K."/>
            <person name="Jubin C."/>
            <person name="Kawai H."/>
            <person name="Kimura K."/>
            <person name="Kloareg B."/>
            <person name="Kupper F.C."/>
            <person name="Lang D."/>
            <person name="Le Bail A."/>
            <person name="Leblanc C."/>
            <person name="Lerouge P."/>
            <person name="Lohr M."/>
            <person name="Lopez P.J."/>
            <person name="Martens C."/>
            <person name="Maumus F."/>
            <person name="Michel G."/>
            <person name="Miranda-Saavedra D."/>
            <person name="Morales J."/>
            <person name="Moreau H."/>
            <person name="Motomura T."/>
            <person name="Nagasato C."/>
            <person name="Napoli C.A."/>
            <person name="Nelson D.R."/>
            <person name="Nyvall-Collen P."/>
            <person name="Peters A.F."/>
            <person name="Pommier C."/>
            <person name="Potin P."/>
            <person name="Poulain J."/>
            <person name="Quesneville H."/>
            <person name="Read B."/>
            <person name="Rensing S.A."/>
            <person name="Ritter A."/>
            <person name="Rousvoal S."/>
            <person name="Samanta M."/>
            <person name="Samson G."/>
            <person name="Schroeder D.C."/>
            <person name="Segurens B."/>
            <person name="Strittmatter M."/>
            <person name="Tonon T."/>
            <person name="Tregear J.W."/>
            <person name="Valentin K."/>
            <person name="von Dassow P."/>
            <person name="Yamagishi T."/>
            <person name="Van de Peer Y."/>
            <person name="Wincker P."/>
        </authorList>
    </citation>
    <scope>NUCLEOTIDE SEQUENCE [LARGE SCALE GENOMIC DNA]</scope>
    <source>
        <strain evidence="9">Ec32 / CCAP1310/4</strain>
    </source>
</reference>
<sequence>MSPCKSTACVALAAVSTLIAGVSDAFVVPSASVLGASRSNSRAPGSSSSSSLSMGADGGTTRGDFGKQTIATLLAGVTAAANFESANAANKLQVSSTASGSRVNKDPISLLQWGLPIDCKPARQLQEVVEAAKLDLFQKNWSRAVSNCSKAKSAMSGNKAAILKAVGSSNEAGATKLMADIDMGLGALQRIVQDDGAGVVLEKAKLDEAYPVHATIVSNVGNLEAMMVPPDYTKKLEANIPGDFDSLPRLLGRASVEFVMEKPKGEKFDVAGVLYDKVRLTMVLDGFTAPVTAGTIIDLVQRGYYKNMPITRSDGFVVQTGDPDPEGNVHDFFPPGSDTARKIPLEIAVTEDKLPMYSVTTEDDGRGYAATKLPFQAYGALGMARSEFEADSASCQFFWLLFDSDLTPAGKNLLDGRYAEFGYTVDNQELLADVKEGDIIKSAKVISGMENWKQSA</sequence>